<evidence type="ECO:0000313" key="2">
    <source>
        <dbReference type="EMBL" id="DAE00790.1"/>
    </source>
</evidence>
<dbReference type="PROSITE" id="PS50943">
    <property type="entry name" value="HTH_CROC1"/>
    <property type="match status" value="1"/>
</dbReference>
<proteinExistence type="predicted"/>
<feature type="domain" description="HTH cro/C1-type" evidence="1">
    <location>
        <begin position="18"/>
        <end position="61"/>
    </location>
</feature>
<dbReference type="InterPro" id="IPR010982">
    <property type="entry name" value="Lambda_DNA-bd_dom_sf"/>
</dbReference>
<sequence>MDAIDRLFALVDEKYREQKDFAAEIGVSPSKVSQWKKRTSMSYTKYLPQIAAALGTTAEYILTGKEEKSPAPEGAGLTQEFARIFDQLSPQAQNEIIAEMLKRRRQEP</sequence>
<dbReference type="GO" id="GO:0003677">
    <property type="term" value="F:DNA binding"/>
    <property type="evidence" value="ECO:0007669"/>
    <property type="project" value="InterPro"/>
</dbReference>
<name>A0A8S5P122_9CAUD</name>
<dbReference type="EMBL" id="BK015311">
    <property type="protein sequence ID" value="DAE00790.1"/>
    <property type="molecule type" value="Genomic_DNA"/>
</dbReference>
<dbReference type="InterPro" id="IPR010744">
    <property type="entry name" value="Phage_CI_N"/>
</dbReference>
<dbReference type="CDD" id="cd00093">
    <property type="entry name" value="HTH_XRE"/>
    <property type="match status" value="1"/>
</dbReference>
<reference evidence="2" key="1">
    <citation type="journal article" date="2021" name="Proc. Natl. Acad. Sci. U.S.A.">
        <title>A Catalog of Tens of Thousands of Viruses from Human Metagenomes Reveals Hidden Associations with Chronic Diseases.</title>
        <authorList>
            <person name="Tisza M.J."/>
            <person name="Buck C.B."/>
        </authorList>
    </citation>
    <scope>NUCLEOTIDE SEQUENCE</scope>
    <source>
        <strain evidence="2">CtEqU3</strain>
    </source>
</reference>
<dbReference type="GO" id="GO:0045892">
    <property type="term" value="P:negative regulation of DNA-templated transcription"/>
    <property type="evidence" value="ECO:0007669"/>
    <property type="project" value="InterPro"/>
</dbReference>
<evidence type="ECO:0000259" key="1">
    <source>
        <dbReference type="PROSITE" id="PS50943"/>
    </source>
</evidence>
<dbReference type="Gene3D" id="1.10.260.40">
    <property type="entry name" value="lambda repressor-like DNA-binding domains"/>
    <property type="match status" value="1"/>
</dbReference>
<dbReference type="InterPro" id="IPR001387">
    <property type="entry name" value="Cro/C1-type_HTH"/>
</dbReference>
<protein>
    <submittedName>
        <fullName evidence="2">Transcriptional repressor DicA</fullName>
    </submittedName>
</protein>
<accession>A0A8S5P122</accession>
<dbReference type="SUPFAM" id="SSF47413">
    <property type="entry name" value="lambda repressor-like DNA-binding domains"/>
    <property type="match status" value="1"/>
</dbReference>
<organism evidence="2">
    <name type="scientific">Siphoviridae sp. ctEqU3</name>
    <dbReference type="NCBI Taxonomy" id="2825399"/>
    <lineage>
        <taxon>Viruses</taxon>
        <taxon>Duplodnaviria</taxon>
        <taxon>Heunggongvirae</taxon>
        <taxon>Uroviricota</taxon>
        <taxon>Caudoviricetes</taxon>
    </lineage>
</organism>
<dbReference type="Pfam" id="PF07022">
    <property type="entry name" value="Phage_CI_repr"/>
    <property type="match status" value="1"/>
</dbReference>